<evidence type="ECO:0000256" key="3">
    <source>
        <dbReference type="ARBA" id="ARBA00022576"/>
    </source>
</evidence>
<keyword evidence="6" id="KW-0812">Transmembrane</keyword>
<keyword evidence="5" id="KW-0663">Pyridoxal phosphate</keyword>
<dbReference type="GO" id="GO:0047315">
    <property type="term" value="F:kynurenine-glyoxylate transaminase activity"/>
    <property type="evidence" value="ECO:0007669"/>
    <property type="project" value="UniProtKB-ARBA"/>
</dbReference>
<dbReference type="GO" id="GO:1901605">
    <property type="term" value="P:alpha-amino acid metabolic process"/>
    <property type="evidence" value="ECO:0007669"/>
    <property type="project" value="TreeGrafter"/>
</dbReference>
<comment type="cofactor">
    <cofactor evidence="1">
        <name>pyridoxal 5'-phosphate</name>
        <dbReference type="ChEBI" id="CHEBI:597326"/>
    </cofactor>
</comment>
<dbReference type="PANTHER" id="PTHR42790:SF19">
    <property type="entry name" value="KYNURENINE_ALPHA-AMINOADIPATE AMINOTRANSFERASE, MITOCHONDRIAL"/>
    <property type="match status" value="1"/>
</dbReference>
<dbReference type="GO" id="GO:0047536">
    <property type="term" value="F:2-aminoadipate transaminase activity"/>
    <property type="evidence" value="ECO:0007669"/>
    <property type="project" value="UniProtKB-ARBA"/>
</dbReference>
<proteinExistence type="inferred from homology"/>
<dbReference type="Gene3D" id="3.40.640.10">
    <property type="entry name" value="Type I PLP-dependent aspartate aminotransferase-like (Major domain)"/>
    <property type="match status" value="1"/>
</dbReference>
<name>A0A1Y1VMF3_9FUNG</name>
<comment type="caution">
    <text evidence="8">The sequence shown here is derived from an EMBL/GenBank/DDBJ whole genome shotgun (WGS) entry which is preliminary data.</text>
</comment>
<feature type="transmembrane region" description="Helical" evidence="6">
    <location>
        <begin position="21"/>
        <end position="42"/>
    </location>
</feature>
<accession>A0A1Y1VMF3</accession>
<keyword evidence="4 8" id="KW-0808">Transferase</keyword>
<dbReference type="GO" id="GO:0030170">
    <property type="term" value="F:pyridoxal phosphate binding"/>
    <property type="evidence" value="ECO:0007669"/>
    <property type="project" value="InterPro"/>
</dbReference>
<evidence type="ECO:0000256" key="4">
    <source>
        <dbReference type="ARBA" id="ARBA00022679"/>
    </source>
</evidence>
<keyword evidence="9" id="KW-1185">Reference proteome</keyword>
<dbReference type="OrthoDB" id="691673at2759"/>
<dbReference type="InterPro" id="IPR015421">
    <property type="entry name" value="PyrdxlP-dep_Trfase_major"/>
</dbReference>
<dbReference type="GO" id="GO:0005759">
    <property type="term" value="C:mitochondrial matrix"/>
    <property type="evidence" value="ECO:0007669"/>
    <property type="project" value="UniProtKB-ARBA"/>
</dbReference>
<dbReference type="EMBL" id="MCFH01000003">
    <property type="protein sequence ID" value="ORX59325.1"/>
    <property type="molecule type" value="Genomic_DNA"/>
</dbReference>
<dbReference type="Pfam" id="PF00155">
    <property type="entry name" value="Aminotran_1_2"/>
    <property type="match status" value="1"/>
</dbReference>
<dbReference type="STRING" id="1754191.A0A1Y1VMF3"/>
<dbReference type="InterPro" id="IPR015424">
    <property type="entry name" value="PyrdxlP-dep_Trfase"/>
</dbReference>
<dbReference type="FunFam" id="3.40.640.10:FF:000071">
    <property type="entry name" value="Kynurenine/alpha-aminoadipate aminotransferase, mitochondrial"/>
    <property type="match status" value="1"/>
</dbReference>
<evidence type="ECO:0000313" key="9">
    <source>
        <dbReference type="Proteomes" id="UP000193719"/>
    </source>
</evidence>
<evidence type="ECO:0000259" key="7">
    <source>
        <dbReference type="Pfam" id="PF00155"/>
    </source>
</evidence>
<evidence type="ECO:0000313" key="8">
    <source>
        <dbReference type="EMBL" id="ORX59325.1"/>
    </source>
</evidence>
<gene>
    <name evidence="8" type="ORF">BCR36DRAFT_343338</name>
</gene>
<keyword evidence="6" id="KW-0472">Membrane</keyword>
<reference evidence="8 9" key="2">
    <citation type="submission" date="2016-08" db="EMBL/GenBank/DDBJ databases">
        <title>Pervasive Adenine N6-methylation of Active Genes in Fungi.</title>
        <authorList>
            <consortium name="DOE Joint Genome Institute"/>
            <person name="Mondo S.J."/>
            <person name="Dannebaum R.O."/>
            <person name="Kuo R.C."/>
            <person name="Labutti K."/>
            <person name="Haridas S."/>
            <person name="Kuo A."/>
            <person name="Salamov A."/>
            <person name="Ahrendt S.R."/>
            <person name="Lipzen A."/>
            <person name="Sullivan W."/>
            <person name="Andreopoulos W.B."/>
            <person name="Clum A."/>
            <person name="Lindquist E."/>
            <person name="Daum C."/>
            <person name="Ramamoorthy G.K."/>
            <person name="Gryganskyi A."/>
            <person name="Culley D."/>
            <person name="Magnuson J.K."/>
            <person name="James T.Y."/>
            <person name="O'Malley M.A."/>
            <person name="Stajich J.E."/>
            <person name="Spatafora J.W."/>
            <person name="Visel A."/>
            <person name="Grigoriev I.V."/>
        </authorList>
    </citation>
    <scope>NUCLEOTIDE SEQUENCE [LARGE SCALE GENOMIC DNA]</scope>
    <source>
        <strain evidence="9">finn</strain>
    </source>
</reference>
<reference evidence="8 9" key="1">
    <citation type="submission" date="2016-08" db="EMBL/GenBank/DDBJ databases">
        <title>Genomes of anaerobic fungi encode conserved fungal cellulosomes for biomass hydrolysis.</title>
        <authorList>
            <consortium name="DOE Joint Genome Institute"/>
            <person name="Haitjema C.H."/>
            <person name="Gilmore S.P."/>
            <person name="Henske J.K."/>
            <person name="Solomon K.V."/>
            <person name="De Groot R."/>
            <person name="Kuo A."/>
            <person name="Mondo S.J."/>
            <person name="Salamov A.A."/>
            <person name="Labutti K."/>
            <person name="Zhao Z."/>
            <person name="Chiniquy J."/>
            <person name="Barry K."/>
            <person name="Brewer H.M."/>
            <person name="Purvine S.O."/>
            <person name="Wright A.T."/>
            <person name="Boxma B."/>
            <person name="Van Alen T."/>
            <person name="Hackstein J.H."/>
            <person name="Baker S.E."/>
            <person name="Grigoriev I.V."/>
            <person name="O'Malley M.A."/>
        </authorList>
    </citation>
    <scope>NUCLEOTIDE SEQUENCE [LARGE SCALE GENOMIC DNA]</scope>
    <source>
        <strain evidence="9">finn</strain>
    </source>
</reference>
<dbReference type="FunFam" id="3.90.1150.10:FF:000166">
    <property type="entry name" value="Kynurenine/alpha-aminoadipate aminotransferase, mitochondrial"/>
    <property type="match status" value="1"/>
</dbReference>
<dbReference type="CDD" id="cd00609">
    <property type="entry name" value="AAT_like"/>
    <property type="match status" value="1"/>
</dbReference>
<protein>
    <submittedName>
        <fullName evidence="8">PLP-dependent transferase</fullName>
    </submittedName>
</protein>
<sequence>MVVIKDYDRFLSKRSKARKPSAIRALQPLIALPGMISLGGGLPHPSTFPILDMSFTLTNGDSLTISENEMRRALQYSNTSGLPDLIEWLKQLQIEEHKPKYDFDICIGNGSQDVLSKAFEMLLNEGDSILIEKPAYTGALAFLRPMNLTFVDIETDGNGIIPEKLEEALKNWDESKPRPKAIYTVPIAGNPTGVGVSLERKKRIYELAQEYDFIILEDDPYYYLQFSEQRIPSYFSMDVDGRVLRFDSFSKILSSGIRIGWVSGPKPLVNRIVLHTQAGNLHASGLSQTFALCILRRWGVFGFMEHAKKTAAFYKNKRDIFIESAEKYLNGLAEWNVPTAGMFIWLKLLGIDDSETLIKKKAIEKKVLMVPGFEFFPNNDVTPYVRASYSTATKEEIDEALKRLASLLKDAIASKSQ</sequence>
<dbReference type="InterPro" id="IPR050859">
    <property type="entry name" value="Class-I_PLP-dep_aminotransf"/>
</dbReference>
<comment type="similarity">
    <text evidence="2">Belongs to the class-I pyridoxal-phosphate-dependent aminotransferase family.</text>
</comment>
<keyword evidence="6" id="KW-1133">Transmembrane helix</keyword>
<feature type="domain" description="Aminotransferase class I/classII large" evidence="7">
    <location>
        <begin position="67"/>
        <end position="404"/>
    </location>
</feature>
<evidence type="ECO:0000256" key="1">
    <source>
        <dbReference type="ARBA" id="ARBA00001933"/>
    </source>
</evidence>
<evidence type="ECO:0000256" key="6">
    <source>
        <dbReference type="SAM" id="Phobius"/>
    </source>
</evidence>
<dbReference type="Proteomes" id="UP000193719">
    <property type="component" value="Unassembled WGS sequence"/>
</dbReference>
<evidence type="ECO:0000256" key="5">
    <source>
        <dbReference type="ARBA" id="ARBA00022898"/>
    </source>
</evidence>
<dbReference type="InterPro" id="IPR004839">
    <property type="entry name" value="Aminotransferase_I/II_large"/>
</dbReference>
<organism evidence="8 9">
    <name type="scientific">Piromyces finnis</name>
    <dbReference type="NCBI Taxonomy" id="1754191"/>
    <lineage>
        <taxon>Eukaryota</taxon>
        <taxon>Fungi</taxon>
        <taxon>Fungi incertae sedis</taxon>
        <taxon>Chytridiomycota</taxon>
        <taxon>Chytridiomycota incertae sedis</taxon>
        <taxon>Neocallimastigomycetes</taxon>
        <taxon>Neocallimastigales</taxon>
        <taxon>Neocallimastigaceae</taxon>
        <taxon>Piromyces</taxon>
    </lineage>
</organism>
<dbReference type="SUPFAM" id="SSF53383">
    <property type="entry name" value="PLP-dependent transferases"/>
    <property type="match status" value="1"/>
</dbReference>
<keyword evidence="3" id="KW-0032">Aminotransferase</keyword>
<dbReference type="AlphaFoldDB" id="A0A1Y1VMF3"/>
<dbReference type="PANTHER" id="PTHR42790">
    <property type="entry name" value="AMINOTRANSFERASE"/>
    <property type="match status" value="1"/>
</dbReference>
<evidence type="ECO:0000256" key="2">
    <source>
        <dbReference type="ARBA" id="ARBA00007441"/>
    </source>
</evidence>